<dbReference type="AlphaFoldDB" id="A0A061BDT2"/>
<gene>
    <name evidence="1" type="ORF">RHTO0S_16e01882g</name>
</gene>
<dbReference type="SMR" id="A0A061BDT2"/>
<name>A0A061BDT2_RHOTO</name>
<accession>A0A061BDT2</accession>
<reference evidence="1" key="1">
    <citation type="journal article" date="2014" name="Genome Announc.">
        <title>Draft genome sequence of Rhodosporidium toruloides CECT1137, an oleaginous yeast of biotechnological interest.</title>
        <authorList>
            <person name="Morin N."/>
            <person name="Calcas X."/>
            <person name="Devillers H."/>
            <person name="Durrens P."/>
            <person name="Sherman D.J."/>
            <person name="Nicaud J.-M."/>
            <person name="Neuveglise C."/>
        </authorList>
    </citation>
    <scope>NUCLEOTIDE SEQUENCE</scope>
    <source>
        <strain evidence="1">CECT1137</strain>
    </source>
</reference>
<proteinExistence type="predicted"/>
<dbReference type="GO" id="GO:0008270">
    <property type="term" value="F:zinc ion binding"/>
    <property type="evidence" value="ECO:0007669"/>
    <property type="project" value="UniProtKB-KW"/>
</dbReference>
<dbReference type="OrthoDB" id="407198at2759"/>
<dbReference type="Gene3D" id="6.10.140.2220">
    <property type="match status" value="1"/>
</dbReference>
<evidence type="ECO:0000313" key="1">
    <source>
        <dbReference type="EMBL" id="CDR48129.1"/>
    </source>
</evidence>
<sequence length="296" mass="32882">MSTEEPSKCCVCGVPTTKRCQACAKSGIDLFFCSPEHQKLVWKHHKEVCGPNAHPFRFPPLSQDEVDELLALENQPVTPDDAEDVSVLIERFPKVPAEAFARFEAGSRQSRLGQMYEVAWSLPAGSFSAFVRSLAKHVPEEEYAAILALRELLRGHRARRYDSSLRGCPYNQLWTIFTRFDSMPLVTTASSRPPGFDRSLGAHWLQLSQYRHQAVVLVSLALTRQSRGPAAVPTRFVRAAFEQAFACLDELKPFDNAAHAVEILCSVSEILNSAGLQQLGVYRDQAGKLVCTCVCA</sequence>
<dbReference type="EMBL" id="LK052951">
    <property type="protein sequence ID" value="CDR48129.1"/>
    <property type="molecule type" value="Genomic_DNA"/>
</dbReference>
<protein>
    <submittedName>
        <fullName evidence="1">RHTO0S16e01882g1_1</fullName>
    </submittedName>
</protein>
<organism evidence="1">
    <name type="scientific">Rhodotorula toruloides</name>
    <name type="common">Yeast</name>
    <name type="synonym">Rhodosporidium toruloides</name>
    <dbReference type="NCBI Taxonomy" id="5286"/>
    <lineage>
        <taxon>Eukaryota</taxon>
        <taxon>Fungi</taxon>
        <taxon>Dikarya</taxon>
        <taxon>Basidiomycota</taxon>
        <taxon>Pucciniomycotina</taxon>
        <taxon>Microbotryomycetes</taxon>
        <taxon>Sporidiobolales</taxon>
        <taxon>Sporidiobolaceae</taxon>
        <taxon>Rhodotorula</taxon>
    </lineage>
</organism>
<dbReference type="SUPFAM" id="SSF144232">
    <property type="entry name" value="HIT/MYND zinc finger-like"/>
    <property type="match status" value="1"/>
</dbReference>